<sequence>MSELQTEIPSWLNIEFLENVLKHEDLEGDLKVTSFDIERATSAGDNYMSTIYRATVHTTKRGNSESKSLIIKCQPQEVLQK</sequence>
<dbReference type="Proteomes" id="UP001233999">
    <property type="component" value="Unassembled WGS sequence"/>
</dbReference>
<protein>
    <submittedName>
        <fullName evidence="1">Uncharacterized protein</fullName>
    </submittedName>
</protein>
<keyword evidence="2" id="KW-1185">Reference proteome</keyword>
<evidence type="ECO:0000313" key="2">
    <source>
        <dbReference type="Proteomes" id="UP001233999"/>
    </source>
</evidence>
<accession>A0AAD7ZI05</accession>
<reference evidence="1" key="1">
    <citation type="journal article" date="2023" name="IScience">
        <title>Live-bearing cockroach genome reveals convergent evolutionary mechanisms linked to viviparity in insects and beyond.</title>
        <authorList>
            <person name="Fouks B."/>
            <person name="Harrison M.C."/>
            <person name="Mikhailova A.A."/>
            <person name="Marchal E."/>
            <person name="English S."/>
            <person name="Carruthers M."/>
            <person name="Jennings E.C."/>
            <person name="Chiamaka E.L."/>
            <person name="Frigard R.A."/>
            <person name="Pippel M."/>
            <person name="Attardo G.M."/>
            <person name="Benoit J.B."/>
            <person name="Bornberg-Bauer E."/>
            <person name="Tobe S.S."/>
        </authorList>
    </citation>
    <scope>NUCLEOTIDE SEQUENCE</scope>
    <source>
        <strain evidence="1">Stay&amp;Tobe</strain>
    </source>
</reference>
<gene>
    <name evidence="1" type="ORF">L9F63_023773</name>
</gene>
<comment type="caution">
    <text evidence="1">The sequence shown here is derived from an EMBL/GenBank/DDBJ whole genome shotgun (WGS) entry which is preliminary data.</text>
</comment>
<feature type="non-terminal residue" evidence="1">
    <location>
        <position position="81"/>
    </location>
</feature>
<dbReference type="EMBL" id="JASPKZ010008049">
    <property type="protein sequence ID" value="KAJ9581049.1"/>
    <property type="molecule type" value="Genomic_DNA"/>
</dbReference>
<reference evidence="1" key="2">
    <citation type="submission" date="2023-05" db="EMBL/GenBank/DDBJ databases">
        <authorList>
            <person name="Fouks B."/>
        </authorList>
    </citation>
    <scope>NUCLEOTIDE SEQUENCE</scope>
    <source>
        <strain evidence="1">Stay&amp;Tobe</strain>
        <tissue evidence="1">Testes</tissue>
    </source>
</reference>
<dbReference type="InterPro" id="IPR004119">
    <property type="entry name" value="EcKL"/>
</dbReference>
<dbReference type="PANTHER" id="PTHR11012:SF56">
    <property type="entry name" value="CHK KINASE-LIKE DOMAIN-CONTAINING PROTEIN-RELATED"/>
    <property type="match status" value="1"/>
</dbReference>
<name>A0AAD7ZI05_DIPPU</name>
<organism evidence="1 2">
    <name type="scientific">Diploptera punctata</name>
    <name type="common">Pacific beetle cockroach</name>
    <dbReference type="NCBI Taxonomy" id="6984"/>
    <lineage>
        <taxon>Eukaryota</taxon>
        <taxon>Metazoa</taxon>
        <taxon>Ecdysozoa</taxon>
        <taxon>Arthropoda</taxon>
        <taxon>Hexapoda</taxon>
        <taxon>Insecta</taxon>
        <taxon>Pterygota</taxon>
        <taxon>Neoptera</taxon>
        <taxon>Polyneoptera</taxon>
        <taxon>Dictyoptera</taxon>
        <taxon>Blattodea</taxon>
        <taxon>Blaberoidea</taxon>
        <taxon>Blaberidae</taxon>
        <taxon>Diplopterinae</taxon>
        <taxon>Diploptera</taxon>
    </lineage>
</organism>
<dbReference type="PANTHER" id="PTHR11012">
    <property type="entry name" value="PROTEIN KINASE-LIKE DOMAIN-CONTAINING"/>
    <property type="match status" value="1"/>
</dbReference>
<dbReference type="Pfam" id="PF02958">
    <property type="entry name" value="EcKL"/>
    <property type="match status" value="1"/>
</dbReference>
<evidence type="ECO:0000313" key="1">
    <source>
        <dbReference type="EMBL" id="KAJ9581049.1"/>
    </source>
</evidence>
<proteinExistence type="predicted"/>
<dbReference type="AlphaFoldDB" id="A0AAD7ZI05"/>